<keyword evidence="1" id="KW-0732">Signal</keyword>
<dbReference type="PROSITE" id="PS50279">
    <property type="entry name" value="BPTI_KUNITZ_2"/>
    <property type="match status" value="1"/>
</dbReference>
<evidence type="ECO:0000313" key="3">
    <source>
        <dbReference type="EMBL" id="KPU78764.1"/>
    </source>
</evidence>
<name>A0A0N8P128_DROAN</name>
<dbReference type="EMBL" id="CH902618">
    <property type="protein sequence ID" value="KPU78764.1"/>
    <property type="molecule type" value="Genomic_DNA"/>
</dbReference>
<dbReference type="InterPro" id="IPR002223">
    <property type="entry name" value="Kunitz_BPTI"/>
</dbReference>
<dbReference type="KEGG" id="dan:26514823"/>
<dbReference type="AlphaFoldDB" id="A0A0N8P128"/>
<feature type="signal peptide" evidence="1">
    <location>
        <begin position="1"/>
        <end position="19"/>
    </location>
</feature>
<dbReference type="InParanoid" id="A0A0N8P128"/>
<dbReference type="OrthoDB" id="4473401at2759"/>
<feature type="chain" id="PRO_5006029017" description="BPTI/Kunitz inhibitor domain-containing protein" evidence="1">
    <location>
        <begin position="20"/>
        <end position="107"/>
    </location>
</feature>
<proteinExistence type="predicted"/>
<dbReference type="CDD" id="cd00109">
    <property type="entry name" value="Kunitz-type"/>
    <property type="match status" value="1"/>
</dbReference>
<sequence length="107" mass="12855">MKVLFIALFVTQLPYYMFAQENCVGRPGRQLCYGRSHVGFNKSKNCNNYGMDEMWYFDTKVKFCRTMEYLGCGGNNNRYCSRDHCRQRCDPYVWTTRRTRPPRRPRP</sequence>
<evidence type="ECO:0000256" key="1">
    <source>
        <dbReference type="SAM" id="SignalP"/>
    </source>
</evidence>
<dbReference type="Proteomes" id="UP000007801">
    <property type="component" value="Unassembled WGS sequence"/>
</dbReference>
<gene>
    <name evidence="3" type="primary">Dana\GF27414</name>
    <name evidence="3" type="ORF">GF27414</name>
</gene>
<evidence type="ECO:0000313" key="4">
    <source>
        <dbReference type="Proteomes" id="UP000007801"/>
    </source>
</evidence>
<dbReference type="Gene3D" id="4.10.410.10">
    <property type="entry name" value="Pancreatic trypsin inhibitor Kunitz domain"/>
    <property type="match status" value="1"/>
</dbReference>
<protein>
    <recommendedName>
        <fullName evidence="2">BPTI/Kunitz inhibitor domain-containing protein</fullName>
    </recommendedName>
</protein>
<evidence type="ECO:0000259" key="2">
    <source>
        <dbReference type="PROSITE" id="PS50279"/>
    </source>
</evidence>
<accession>A0A0N8P128</accession>
<dbReference type="Pfam" id="PF00014">
    <property type="entry name" value="Kunitz_BPTI"/>
    <property type="match status" value="1"/>
</dbReference>
<dbReference type="GO" id="GO:0004867">
    <property type="term" value="F:serine-type endopeptidase inhibitor activity"/>
    <property type="evidence" value="ECO:0007669"/>
    <property type="project" value="InterPro"/>
</dbReference>
<keyword evidence="4" id="KW-1185">Reference proteome</keyword>
<dbReference type="FunCoup" id="A0A0N8P128">
    <property type="interactions" value="12"/>
</dbReference>
<organism evidence="3 4">
    <name type="scientific">Drosophila ananassae</name>
    <name type="common">Fruit fly</name>
    <dbReference type="NCBI Taxonomy" id="7217"/>
    <lineage>
        <taxon>Eukaryota</taxon>
        <taxon>Metazoa</taxon>
        <taxon>Ecdysozoa</taxon>
        <taxon>Arthropoda</taxon>
        <taxon>Hexapoda</taxon>
        <taxon>Insecta</taxon>
        <taxon>Pterygota</taxon>
        <taxon>Neoptera</taxon>
        <taxon>Endopterygota</taxon>
        <taxon>Diptera</taxon>
        <taxon>Brachycera</taxon>
        <taxon>Muscomorpha</taxon>
        <taxon>Ephydroidea</taxon>
        <taxon>Drosophilidae</taxon>
        <taxon>Drosophila</taxon>
        <taxon>Sophophora</taxon>
    </lineage>
</organism>
<reference evidence="3 4" key="1">
    <citation type="journal article" date="2007" name="Nature">
        <title>Evolution of genes and genomes on the Drosophila phylogeny.</title>
        <authorList>
            <consortium name="Drosophila 12 Genomes Consortium"/>
            <person name="Clark A.G."/>
            <person name="Eisen M.B."/>
            <person name="Smith D.R."/>
            <person name="Bergman C.M."/>
            <person name="Oliver B."/>
            <person name="Markow T.A."/>
            <person name="Kaufman T.C."/>
            <person name="Kellis M."/>
            <person name="Gelbart W."/>
            <person name="Iyer V.N."/>
            <person name="Pollard D.A."/>
            <person name="Sackton T.B."/>
            <person name="Larracuente A.M."/>
            <person name="Singh N.D."/>
            <person name="Abad J.P."/>
            <person name="Abt D.N."/>
            <person name="Adryan B."/>
            <person name="Aguade M."/>
            <person name="Akashi H."/>
            <person name="Anderson W.W."/>
            <person name="Aquadro C.F."/>
            <person name="Ardell D.H."/>
            <person name="Arguello R."/>
            <person name="Artieri C.G."/>
            <person name="Barbash D.A."/>
            <person name="Barker D."/>
            <person name="Barsanti P."/>
            <person name="Batterham P."/>
            <person name="Batzoglou S."/>
            <person name="Begun D."/>
            <person name="Bhutkar A."/>
            <person name="Blanco E."/>
            <person name="Bosak S.A."/>
            <person name="Bradley R.K."/>
            <person name="Brand A.D."/>
            <person name="Brent M.R."/>
            <person name="Brooks A.N."/>
            <person name="Brown R.H."/>
            <person name="Butlin R.K."/>
            <person name="Caggese C."/>
            <person name="Calvi B.R."/>
            <person name="Bernardo de Carvalho A."/>
            <person name="Caspi A."/>
            <person name="Castrezana S."/>
            <person name="Celniker S.E."/>
            <person name="Chang J.L."/>
            <person name="Chapple C."/>
            <person name="Chatterji S."/>
            <person name="Chinwalla A."/>
            <person name="Civetta A."/>
            <person name="Clifton S.W."/>
            <person name="Comeron J.M."/>
            <person name="Costello J.C."/>
            <person name="Coyne J.A."/>
            <person name="Daub J."/>
            <person name="David R.G."/>
            <person name="Delcher A.L."/>
            <person name="Delehaunty K."/>
            <person name="Do C.B."/>
            <person name="Ebling H."/>
            <person name="Edwards K."/>
            <person name="Eickbush T."/>
            <person name="Evans J.D."/>
            <person name="Filipski A."/>
            <person name="Findeiss S."/>
            <person name="Freyhult E."/>
            <person name="Fulton L."/>
            <person name="Fulton R."/>
            <person name="Garcia A.C."/>
            <person name="Gardiner A."/>
            <person name="Garfield D.A."/>
            <person name="Garvin B.E."/>
            <person name="Gibson G."/>
            <person name="Gilbert D."/>
            <person name="Gnerre S."/>
            <person name="Godfrey J."/>
            <person name="Good R."/>
            <person name="Gotea V."/>
            <person name="Gravely B."/>
            <person name="Greenberg A.J."/>
            <person name="Griffiths-Jones S."/>
            <person name="Gross S."/>
            <person name="Guigo R."/>
            <person name="Gustafson E.A."/>
            <person name="Haerty W."/>
            <person name="Hahn M.W."/>
            <person name="Halligan D.L."/>
            <person name="Halpern A.L."/>
            <person name="Halter G.M."/>
            <person name="Han M.V."/>
            <person name="Heger A."/>
            <person name="Hillier L."/>
            <person name="Hinrichs A.S."/>
            <person name="Holmes I."/>
            <person name="Hoskins R.A."/>
            <person name="Hubisz M.J."/>
            <person name="Hultmark D."/>
            <person name="Huntley M.A."/>
            <person name="Jaffe D.B."/>
            <person name="Jagadeeshan S."/>
            <person name="Jeck W.R."/>
            <person name="Johnson J."/>
            <person name="Jones C.D."/>
            <person name="Jordan W.C."/>
            <person name="Karpen G.H."/>
            <person name="Kataoka E."/>
            <person name="Keightley P.D."/>
            <person name="Kheradpour P."/>
            <person name="Kirkness E.F."/>
            <person name="Koerich L.B."/>
            <person name="Kristiansen K."/>
            <person name="Kudrna D."/>
            <person name="Kulathinal R.J."/>
            <person name="Kumar S."/>
            <person name="Kwok R."/>
            <person name="Lander E."/>
            <person name="Langley C.H."/>
            <person name="Lapoint R."/>
            <person name="Lazzaro B.P."/>
            <person name="Lee S.J."/>
            <person name="Levesque L."/>
            <person name="Li R."/>
            <person name="Lin C.F."/>
            <person name="Lin M.F."/>
            <person name="Lindblad-Toh K."/>
            <person name="Llopart A."/>
            <person name="Long M."/>
            <person name="Low L."/>
            <person name="Lozovsky E."/>
            <person name="Lu J."/>
            <person name="Luo M."/>
            <person name="Machado C.A."/>
            <person name="Makalowski W."/>
            <person name="Marzo M."/>
            <person name="Matsuda M."/>
            <person name="Matzkin L."/>
            <person name="McAllister B."/>
            <person name="McBride C.S."/>
            <person name="McKernan B."/>
            <person name="McKernan K."/>
            <person name="Mendez-Lago M."/>
            <person name="Minx P."/>
            <person name="Mollenhauer M.U."/>
            <person name="Montooth K."/>
            <person name="Mount S.M."/>
            <person name="Mu X."/>
            <person name="Myers E."/>
            <person name="Negre B."/>
            <person name="Newfeld S."/>
            <person name="Nielsen R."/>
            <person name="Noor M.A."/>
            <person name="O'Grady P."/>
            <person name="Pachter L."/>
            <person name="Papaceit M."/>
            <person name="Parisi M.J."/>
            <person name="Parisi M."/>
            <person name="Parts L."/>
            <person name="Pedersen J.S."/>
            <person name="Pesole G."/>
            <person name="Phillippy A.M."/>
            <person name="Ponting C.P."/>
            <person name="Pop M."/>
            <person name="Porcelli D."/>
            <person name="Powell J.R."/>
            <person name="Prohaska S."/>
            <person name="Pruitt K."/>
            <person name="Puig M."/>
            <person name="Quesneville H."/>
            <person name="Ram K.R."/>
            <person name="Rand D."/>
            <person name="Rasmussen M.D."/>
            <person name="Reed L.K."/>
            <person name="Reenan R."/>
            <person name="Reily A."/>
            <person name="Remington K.A."/>
            <person name="Rieger T.T."/>
            <person name="Ritchie M.G."/>
            <person name="Robin C."/>
            <person name="Rogers Y.H."/>
            <person name="Rohde C."/>
            <person name="Rozas J."/>
            <person name="Rubenfield M.J."/>
            <person name="Ruiz A."/>
            <person name="Russo S."/>
            <person name="Salzberg S.L."/>
            <person name="Sanchez-Gracia A."/>
            <person name="Saranga D.J."/>
            <person name="Sato H."/>
            <person name="Schaeffer S.W."/>
            <person name="Schatz M.C."/>
            <person name="Schlenke T."/>
            <person name="Schwartz R."/>
            <person name="Segarra C."/>
            <person name="Singh R.S."/>
            <person name="Sirot L."/>
            <person name="Sirota M."/>
            <person name="Sisneros N.B."/>
            <person name="Smith C.D."/>
            <person name="Smith T.F."/>
            <person name="Spieth J."/>
            <person name="Stage D.E."/>
            <person name="Stark A."/>
            <person name="Stephan W."/>
            <person name="Strausberg R.L."/>
            <person name="Strempel S."/>
            <person name="Sturgill D."/>
            <person name="Sutton G."/>
            <person name="Sutton G.G."/>
            <person name="Tao W."/>
            <person name="Teichmann S."/>
            <person name="Tobari Y.N."/>
            <person name="Tomimura Y."/>
            <person name="Tsolas J.M."/>
            <person name="Valente V.L."/>
            <person name="Venter E."/>
            <person name="Venter J.C."/>
            <person name="Vicario S."/>
            <person name="Vieira F.G."/>
            <person name="Vilella A.J."/>
            <person name="Villasante A."/>
            <person name="Walenz B."/>
            <person name="Wang J."/>
            <person name="Wasserman M."/>
            <person name="Watts T."/>
            <person name="Wilson D."/>
            <person name="Wilson R.K."/>
            <person name="Wing R.A."/>
            <person name="Wolfner M.F."/>
            <person name="Wong A."/>
            <person name="Wong G.K."/>
            <person name="Wu C.I."/>
            <person name="Wu G."/>
            <person name="Yamamoto D."/>
            <person name="Yang H.P."/>
            <person name="Yang S.P."/>
            <person name="Yorke J.A."/>
            <person name="Yoshida K."/>
            <person name="Zdobnov E."/>
            <person name="Zhang P."/>
            <person name="Zhang Y."/>
            <person name="Zimin A.V."/>
            <person name="Baldwin J."/>
            <person name="Abdouelleil A."/>
            <person name="Abdulkadir J."/>
            <person name="Abebe A."/>
            <person name="Abera B."/>
            <person name="Abreu J."/>
            <person name="Acer S.C."/>
            <person name="Aftuck L."/>
            <person name="Alexander A."/>
            <person name="An P."/>
            <person name="Anderson E."/>
            <person name="Anderson S."/>
            <person name="Arachi H."/>
            <person name="Azer M."/>
            <person name="Bachantsang P."/>
            <person name="Barry A."/>
            <person name="Bayul T."/>
            <person name="Berlin A."/>
            <person name="Bessette D."/>
            <person name="Bloom T."/>
            <person name="Blye J."/>
            <person name="Boguslavskiy L."/>
            <person name="Bonnet C."/>
            <person name="Boukhgalter B."/>
            <person name="Bourzgui I."/>
            <person name="Brown A."/>
            <person name="Cahill P."/>
            <person name="Channer S."/>
            <person name="Cheshatsang Y."/>
            <person name="Chuda L."/>
            <person name="Citroen M."/>
            <person name="Collymore A."/>
            <person name="Cooke P."/>
            <person name="Costello M."/>
            <person name="D'Aco K."/>
            <person name="Daza R."/>
            <person name="De Haan G."/>
            <person name="DeGray S."/>
            <person name="DeMaso C."/>
            <person name="Dhargay N."/>
            <person name="Dooley K."/>
            <person name="Dooley E."/>
            <person name="Doricent M."/>
            <person name="Dorje P."/>
            <person name="Dorjee K."/>
            <person name="Dupes A."/>
            <person name="Elong R."/>
            <person name="Falk J."/>
            <person name="Farina A."/>
            <person name="Faro S."/>
            <person name="Ferguson D."/>
            <person name="Fisher S."/>
            <person name="Foley C.D."/>
            <person name="Franke A."/>
            <person name="Friedrich D."/>
            <person name="Gadbois L."/>
            <person name="Gearin G."/>
            <person name="Gearin C.R."/>
            <person name="Giannoukos G."/>
            <person name="Goode T."/>
            <person name="Graham J."/>
            <person name="Grandbois E."/>
            <person name="Grewal S."/>
            <person name="Gyaltsen K."/>
            <person name="Hafez N."/>
            <person name="Hagos B."/>
            <person name="Hall J."/>
            <person name="Henson C."/>
            <person name="Hollinger A."/>
            <person name="Honan T."/>
            <person name="Huard M.D."/>
            <person name="Hughes L."/>
            <person name="Hurhula B."/>
            <person name="Husby M.E."/>
            <person name="Kamat A."/>
            <person name="Kanga B."/>
            <person name="Kashin S."/>
            <person name="Khazanovich D."/>
            <person name="Kisner P."/>
            <person name="Lance K."/>
            <person name="Lara M."/>
            <person name="Lee W."/>
            <person name="Lennon N."/>
            <person name="Letendre F."/>
            <person name="LeVine R."/>
            <person name="Lipovsky A."/>
            <person name="Liu X."/>
            <person name="Liu J."/>
            <person name="Liu S."/>
            <person name="Lokyitsang T."/>
            <person name="Lokyitsang Y."/>
            <person name="Lubonja R."/>
            <person name="Lui A."/>
            <person name="MacDonald P."/>
            <person name="Magnisalis V."/>
            <person name="Maru K."/>
            <person name="Matthews C."/>
            <person name="McCusker W."/>
            <person name="McDonough S."/>
            <person name="Mehta T."/>
            <person name="Meldrim J."/>
            <person name="Meneus L."/>
            <person name="Mihai O."/>
            <person name="Mihalev A."/>
            <person name="Mihova T."/>
            <person name="Mittelman R."/>
            <person name="Mlenga V."/>
            <person name="Montmayeur A."/>
            <person name="Mulrain L."/>
            <person name="Navidi A."/>
            <person name="Naylor J."/>
            <person name="Negash T."/>
            <person name="Nguyen T."/>
            <person name="Nguyen N."/>
            <person name="Nicol R."/>
            <person name="Norbu C."/>
            <person name="Norbu N."/>
            <person name="Novod N."/>
            <person name="O'Neill B."/>
            <person name="Osman S."/>
            <person name="Markiewicz E."/>
            <person name="Oyono O.L."/>
            <person name="Patti C."/>
            <person name="Phunkhang P."/>
            <person name="Pierre F."/>
            <person name="Priest M."/>
            <person name="Raghuraman S."/>
            <person name="Rege F."/>
            <person name="Reyes R."/>
            <person name="Rise C."/>
            <person name="Rogov P."/>
            <person name="Ross K."/>
            <person name="Ryan E."/>
            <person name="Settipalli S."/>
            <person name="Shea T."/>
            <person name="Sherpa N."/>
            <person name="Shi L."/>
            <person name="Shih D."/>
            <person name="Sparrow T."/>
            <person name="Spaulding J."/>
            <person name="Stalker J."/>
            <person name="Stange-Thomann N."/>
            <person name="Stavropoulos S."/>
            <person name="Stone C."/>
            <person name="Strader C."/>
            <person name="Tesfaye S."/>
            <person name="Thomson T."/>
            <person name="Thoulutsang Y."/>
            <person name="Thoulutsang D."/>
            <person name="Topham K."/>
            <person name="Topping I."/>
            <person name="Tsamla T."/>
            <person name="Vassiliev H."/>
            <person name="Vo A."/>
            <person name="Wangchuk T."/>
            <person name="Wangdi T."/>
            <person name="Weiand M."/>
            <person name="Wilkinson J."/>
            <person name="Wilson A."/>
            <person name="Yadav S."/>
            <person name="Young G."/>
            <person name="Yu Q."/>
            <person name="Zembek L."/>
            <person name="Zhong D."/>
            <person name="Zimmer A."/>
            <person name="Zwirko Z."/>
            <person name="Jaffe D.B."/>
            <person name="Alvarez P."/>
            <person name="Brockman W."/>
            <person name="Butler J."/>
            <person name="Chin C."/>
            <person name="Gnerre S."/>
            <person name="Grabherr M."/>
            <person name="Kleber M."/>
            <person name="Mauceli E."/>
            <person name="MacCallum I."/>
        </authorList>
    </citation>
    <scope>NUCLEOTIDE SEQUENCE [LARGE SCALE GENOMIC DNA]</scope>
    <source>
        <strain evidence="4">Tucson 14024-0371.13</strain>
    </source>
</reference>
<dbReference type="GeneID" id="26514823"/>
<feature type="domain" description="BPTI/Kunitz inhibitor" evidence="2">
    <location>
        <begin position="32"/>
        <end position="89"/>
    </location>
</feature>
<dbReference type="InterPro" id="IPR036880">
    <property type="entry name" value="Kunitz_BPTI_sf"/>
</dbReference>
<dbReference type="SMART" id="SM00131">
    <property type="entry name" value="KU"/>
    <property type="match status" value="1"/>
</dbReference>
<dbReference type="SUPFAM" id="SSF57362">
    <property type="entry name" value="BPTI-like"/>
    <property type="match status" value="1"/>
</dbReference>
<dbReference type="STRING" id="7217.A0A0N8P128"/>